<protein>
    <submittedName>
        <fullName evidence="2">Uncharacterized protein</fullName>
    </submittedName>
</protein>
<keyword evidence="1" id="KW-1133">Transmembrane helix</keyword>
<evidence type="ECO:0000256" key="1">
    <source>
        <dbReference type="SAM" id="Phobius"/>
    </source>
</evidence>
<sequence length="110" mass="12970">MGERVEALLRIPLAIMYGFIFYALGIVAGLVLVAQFFYTLIMGRRHEGMARFANHYASFRYHVDRYLLFSTNERPLFDGVGWDEVLPCDFDRKDKRKAYEELKSEFDQVF</sequence>
<evidence type="ECO:0000313" key="3">
    <source>
        <dbReference type="Proteomes" id="UP000250179"/>
    </source>
</evidence>
<gene>
    <name evidence="2" type="ORF">A3L09_03575</name>
</gene>
<dbReference type="RefSeq" id="WP_088857657.1">
    <property type="nucleotide sequence ID" value="NZ_CP014862.1"/>
</dbReference>
<dbReference type="OrthoDB" id="121761at2157"/>
<proteinExistence type="predicted"/>
<feature type="transmembrane region" description="Helical" evidence="1">
    <location>
        <begin position="20"/>
        <end position="41"/>
    </location>
</feature>
<reference evidence="2 3" key="1">
    <citation type="submission" date="2016-03" db="EMBL/GenBank/DDBJ databases">
        <title>Complete genome sequence of Thermococcus profundus strain DT5432.</title>
        <authorList>
            <person name="Oger P.M."/>
        </authorList>
    </citation>
    <scope>NUCLEOTIDE SEQUENCE [LARGE SCALE GENOMIC DNA]</scope>
    <source>
        <strain evidence="2 3">DT 5432</strain>
    </source>
</reference>
<keyword evidence="1" id="KW-0472">Membrane</keyword>
<dbReference type="KEGG" id="tprf:A3L09_03575"/>
<name>A0A2Z2MCT6_THEPR</name>
<accession>A0A2Z2MCT6</accession>
<evidence type="ECO:0000313" key="2">
    <source>
        <dbReference type="EMBL" id="ASJ02395.1"/>
    </source>
</evidence>
<dbReference type="Pfam" id="PF14333">
    <property type="entry name" value="DUF4389"/>
    <property type="match status" value="1"/>
</dbReference>
<organism evidence="2 3">
    <name type="scientific">Thermococcus profundus</name>
    <dbReference type="NCBI Taxonomy" id="49899"/>
    <lineage>
        <taxon>Archaea</taxon>
        <taxon>Methanobacteriati</taxon>
        <taxon>Methanobacteriota</taxon>
        <taxon>Thermococci</taxon>
        <taxon>Thermococcales</taxon>
        <taxon>Thermococcaceae</taxon>
        <taxon>Thermococcus</taxon>
    </lineage>
</organism>
<keyword evidence="3" id="KW-1185">Reference proteome</keyword>
<dbReference type="AlphaFoldDB" id="A0A2Z2MCT6"/>
<keyword evidence="1" id="KW-0812">Transmembrane</keyword>
<dbReference type="EMBL" id="CP014862">
    <property type="protein sequence ID" value="ASJ02395.1"/>
    <property type="molecule type" value="Genomic_DNA"/>
</dbReference>
<dbReference type="Proteomes" id="UP000250179">
    <property type="component" value="Chromosome"/>
</dbReference>
<dbReference type="GeneID" id="33319461"/>
<dbReference type="InterPro" id="IPR025498">
    <property type="entry name" value="DUF4389"/>
</dbReference>